<comment type="subcellular location">
    <subcellularLocation>
        <location evidence="2">Cytoplasm</location>
    </subcellularLocation>
</comment>
<dbReference type="InterPro" id="IPR003697">
    <property type="entry name" value="Maf-like"/>
</dbReference>
<dbReference type="HAMAP" id="MF_00528">
    <property type="entry name" value="Maf"/>
    <property type="match status" value="1"/>
</dbReference>
<dbReference type="InterPro" id="IPR029001">
    <property type="entry name" value="ITPase-like_fam"/>
</dbReference>
<dbReference type="GO" id="GO:0005737">
    <property type="term" value="C:cytoplasm"/>
    <property type="evidence" value="ECO:0007669"/>
    <property type="project" value="UniProtKB-SubCell"/>
</dbReference>
<dbReference type="PANTHER" id="PTHR43213">
    <property type="entry name" value="BIFUNCTIONAL DTTP/UTP PYROPHOSPHATASE/METHYLTRANSFERASE PROTEIN-RELATED"/>
    <property type="match status" value="1"/>
</dbReference>
<dbReference type="EMBL" id="PFEU01000018">
    <property type="protein sequence ID" value="PJE76518.1"/>
    <property type="molecule type" value="Genomic_DNA"/>
</dbReference>
<keyword evidence="2" id="KW-0546">Nucleotide metabolism</keyword>
<comment type="function">
    <text evidence="2">Nucleoside triphosphate pyrophosphatase. May have a dual role in cell division arrest and in preventing the incorporation of modified nucleotides into cellular nucleic acids.</text>
</comment>
<dbReference type="PANTHER" id="PTHR43213:SF4">
    <property type="entry name" value="7-METHYL-GTP PYROPHOSPHATASE"/>
    <property type="match status" value="1"/>
</dbReference>
<keyword evidence="2" id="KW-0963">Cytoplasm</keyword>
<comment type="similarity">
    <text evidence="2">Belongs to the Maf family.</text>
</comment>
<evidence type="ECO:0000256" key="2">
    <source>
        <dbReference type="HAMAP-Rule" id="MF_00528"/>
    </source>
</evidence>
<reference evidence="4" key="1">
    <citation type="submission" date="2017-09" db="EMBL/GenBank/DDBJ databases">
        <title>Depth-based differentiation of microbial function through sediment-hosted aquifers and enrichment of novel symbionts in the deep terrestrial subsurface.</title>
        <authorList>
            <person name="Probst A.J."/>
            <person name="Ladd B."/>
            <person name="Jarett J.K."/>
            <person name="Geller-Mcgrath D.E."/>
            <person name="Sieber C.M.K."/>
            <person name="Emerson J.B."/>
            <person name="Anantharaman K."/>
            <person name="Thomas B.C."/>
            <person name="Malmstrom R."/>
            <person name="Stieglmeier M."/>
            <person name="Klingl A."/>
            <person name="Woyke T."/>
            <person name="Ryan C.M."/>
            <person name="Banfield J.F."/>
        </authorList>
    </citation>
    <scope>NUCLEOTIDE SEQUENCE [LARGE SCALE GENOMIC DNA]</scope>
</reference>
<gene>
    <name evidence="3" type="primary">maf</name>
    <name evidence="3" type="ORF">COV05_04075</name>
</gene>
<accession>A0A2M8LGF1</accession>
<evidence type="ECO:0000313" key="4">
    <source>
        <dbReference type="Proteomes" id="UP000231436"/>
    </source>
</evidence>
<dbReference type="SUPFAM" id="SSF52972">
    <property type="entry name" value="ITPase-like"/>
    <property type="match status" value="1"/>
</dbReference>
<protein>
    <recommendedName>
        <fullName evidence="2">Nucleoside triphosphate pyrophosphatase</fullName>
        <ecNumber evidence="2">3.6.1.9</ecNumber>
    </recommendedName>
    <alternativeName>
        <fullName evidence="2">Nucleotide pyrophosphatase</fullName>
        <shortName evidence="2">Nucleotide PPase</shortName>
    </alternativeName>
</protein>
<dbReference type="GO" id="GO:0047429">
    <property type="term" value="F:nucleoside triphosphate diphosphatase activity"/>
    <property type="evidence" value="ECO:0007669"/>
    <property type="project" value="UniProtKB-EC"/>
</dbReference>
<keyword evidence="1 2" id="KW-0378">Hydrolase</keyword>
<dbReference type="EC" id="3.6.1.9" evidence="2"/>
<dbReference type="AlphaFoldDB" id="A0A2M8LGF1"/>
<dbReference type="Pfam" id="PF02545">
    <property type="entry name" value="Maf"/>
    <property type="match status" value="1"/>
</dbReference>
<dbReference type="NCBIfam" id="TIGR00172">
    <property type="entry name" value="maf"/>
    <property type="match status" value="1"/>
</dbReference>
<comment type="caution">
    <text evidence="2">Lacks conserved residue(s) required for the propagation of feature annotation.</text>
</comment>
<evidence type="ECO:0000256" key="1">
    <source>
        <dbReference type="ARBA" id="ARBA00022801"/>
    </source>
</evidence>
<sequence length="196" mass="21456">MELLTHFMNLILGSSSPSRKAVLEEMGMVFSVISPDIDERAIRRDDPRELVRAIAQAKMDAVLEQVTGQAVIICSDQVMVVDGEVREKPASKEEAYAFIATYASTPQVATSATVVCNTANGKRVYAIEEVAVTFDPIPQENIETFVESGEAFHFAGGLAADHPLFRPYVHIDGELEALMGLPLKKTLEMLEEVQAT</sequence>
<organism evidence="3 4">
    <name type="scientific">Candidatus Uhrbacteria bacterium CG10_big_fil_rev_8_21_14_0_10_48_16</name>
    <dbReference type="NCBI Taxonomy" id="1975038"/>
    <lineage>
        <taxon>Bacteria</taxon>
        <taxon>Candidatus Uhriibacteriota</taxon>
    </lineage>
</organism>
<proteinExistence type="inferred from homology"/>
<comment type="cofactor">
    <cofactor evidence="2">
        <name>a divalent metal cation</name>
        <dbReference type="ChEBI" id="CHEBI:60240"/>
    </cofactor>
</comment>
<evidence type="ECO:0000313" key="3">
    <source>
        <dbReference type="EMBL" id="PJE76518.1"/>
    </source>
</evidence>
<name>A0A2M8LGF1_9BACT</name>
<dbReference type="Gene3D" id="3.90.950.10">
    <property type="match status" value="1"/>
</dbReference>
<comment type="catalytic activity">
    <reaction evidence="2">
        <text>a 2'-deoxyribonucleoside 5'-triphosphate + H2O = a 2'-deoxyribonucleoside 5'-phosphate + diphosphate + H(+)</text>
        <dbReference type="Rhea" id="RHEA:44644"/>
        <dbReference type="ChEBI" id="CHEBI:15377"/>
        <dbReference type="ChEBI" id="CHEBI:15378"/>
        <dbReference type="ChEBI" id="CHEBI:33019"/>
        <dbReference type="ChEBI" id="CHEBI:61560"/>
        <dbReference type="ChEBI" id="CHEBI:65317"/>
        <dbReference type="EC" id="3.6.1.9"/>
    </reaction>
</comment>
<dbReference type="Proteomes" id="UP000231436">
    <property type="component" value="Unassembled WGS sequence"/>
</dbReference>
<dbReference type="GO" id="GO:0009117">
    <property type="term" value="P:nucleotide metabolic process"/>
    <property type="evidence" value="ECO:0007669"/>
    <property type="project" value="UniProtKB-KW"/>
</dbReference>
<comment type="catalytic activity">
    <reaction evidence="2">
        <text>a ribonucleoside 5'-triphosphate + H2O = a ribonucleoside 5'-phosphate + diphosphate + H(+)</text>
        <dbReference type="Rhea" id="RHEA:23996"/>
        <dbReference type="ChEBI" id="CHEBI:15377"/>
        <dbReference type="ChEBI" id="CHEBI:15378"/>
        <dbReference type="ChEBI" id="CHEBI:33019"/>
        <dbReference type="ChEBI" id="CHEBI:58043"/>
        <dbReference type="ChEBI" id="CHEBI:61557"/>
        <dbReference type="EC" id="3.6.1.9"/>
    </reaction>
</comment>
<comment type="caution">
    <text evidence="3">The sequence shown here is derived from an EMBL/GenBank/DDBJ whole genome shotgun (WGS) entry which is preliminary data.</text>
</comment>
<feature type="active site" description="Proton acceptor" evidence="2">
    <location>
        <position position="76"/>
    </location>
</feature>
<dbReference type="PIRSF" id="PIRSF006305">
    <property type="entry name" value="Maf"/>
    <property type="match status" value="1"/>
</dbReference>